<dbReference type="GO" id="GO:0004783">
    <property type="term" value="F:sulfite reductase (NADPH) activity"/>
    <property type="evidence" value="ECO:0007669"/>
    <property type="project" value="UniProtKB-EC"/>
</dbReference>
<dbReference type="InterPro" id="IPR051329">
    <property type="entry name" value="NIR_SIR_4Fe-4S"/>
</dbReference>
<dbReference type="PANTHER" id="PTHR32439">
    <property type="entry name" value="FERREDOXIN--NITRITE REDUCTASE, CHLOROPLASTIC"/>
    <property type="match status" value="1"/>
</dbReference>
<evidence type="ECO:0000256" key="1">
    <source>
        <dbReference type="ARBA" id="ARBA00022485"/>
    </source>
</evidence>
<name>A0ABX4MI45_9HYPH</name>
<dbReference type="PROSITE" id="PS00365">
    <property type="entry name" value="NIR_SIR"/>
    <property type="match status" value="1"/>
</dbReference>
<keyword evidence="6" id="KW-0411">Iron-sulfur</keyword>
<dbReference type="EC" id="1.8.1.2" evidence="9"/>
<comment type="caution">
    <text evidence="9">The sequence shown here is derived from an EMBL/GenBank/DDBJ whole genome shotgun (WGS) entry which is preliminary data.</text>
</comment>
<gene>
    <name evidence="9" type="primary">cysI</name>
    <name evidence="9" type="ORF">alecur_86</name>
</gene>
<evidence type="ECO:0000256" key="2">
    <source>
        <dbReference type="ARBA" id="ARBA00022617"/>
    </source>
</evidence>
<keyword evidence="3" id="KW-0479">Metal-binding</keyword>
<feature type="domain" description="Nitrite/Sulfite reductase ferredoxin-like" evidence="8">
    <location>
        <begin position="42"/>
        <end position="100"/>
    </location>
</feature>
<dbReference type="SUPFAM" id="SSF56014">
    <property type="entry name" value="Nitrite and sulphite reductase 4Fe-4S domain-like"/>
    <property type="match status" value="2"/>
</dbReference>
<proteinExistence type="predicted"/>
<reference evidence="9" key="1">
    <citation type="submission" date="2017-09" db="EMBL/GenBank/DDBJ databases">
        <authorList>
            <person name="Campbell M.A."/>
            <person name="Lukasik P."/>
            <person name="Simon C."/>
            <person name="McCutcheon J.P."/>
        </authorList>
    </citation>
    <scope>NUCLEOTIDE SEQUENCE [LARGE SCALE GENOMIC DNA]</scope>
    <source>
        <strain evidence="9">ALECUR</strain>
    </source>
</reference>
<keyword evidence="4 9" id="KW-0560">Oxidoreductase</keyword>
<feature type="domain" description="Nitrite/sulphite reductase 4Fe-4S" evidence="7">
    <location>
        <begin position="369"/>
        <end position="444"/>
    </location>
</feature>
<keyword evidence="1" id="KW-0004">4Fe-4S</keyword>
<evidence type="ECO:0000256" key="5">
    <source>
        <dbReference type="ARBA" id="ARBA00023004"/>
    </source>
</evidence>
<dbReference type="InterPro" id="IPR006067">
    <property type="entry name" value="NO2/SO3_Rdtase_4Fe4S_dom"/>
</dbReference>
<evidence type="ECO:0000256" key="4">
    <source>
        <dbReference type="ARBA" id="ARBA00023002"/>
    </source>
</evidence>
<evidence type="ECO:0000259" key="7">
    <source>
        <dbReference type="Pfam" id="PF01077"/>
    </source>
</evidence>
<dbReference type="InterPro" id="IPR006066">
    <property type="entry name" value="NO2/SO3_Rdtase_FeS/sirohaem_BS"/>
</dbReference>
<evidence type="ECO:0000313" key="9">
    <source>
        <dbReference type="EMBL" id="PIM96411.1"/>
    </source>
</evidence>
<sequence length="496" mass="56227">MIREFAVKYHLALIQWTSQKLSDSEFKTIRLLNGVYLQLHSYMVRVAVSRGELNSEQLYALAIASQKYDRGYFHVTTRQNVQFNWVQLRNTPQIINSLTKVGLWSAHTAGNCVRQITCDPKHGIGLDEQADITTLMTELQSQFVLNERLVDLPKKVKITVRGNIMDNNAGSFNDIGLRLYKNRVYVTVGGGLGREPKVGIQFISLDIQYILSWIATLLEVFRMFGLNKGKPVRIKHLVAEVGKAELIKLTSGFLRIKMATPPKCPQDIRTRDVSVIKWNNSNEFKTWFNTYTFPNRQLNFRHVELSCNSGTGAPGDIMAQDVDVLCKLIQEHSLNEVRLTLSQTLLLPYVNISTITEVFEICKRFIPTNIACCPGLDYCSQAYARTISIAKILESYKGNLKIRISGCPNSCSQHHIFDVGIVGINKSGEERYQIMIGGDGPTGTLGRVLCKSISADKVLGVINWLDRLVRLLRKDRFEKAYLCIERNEFIVPEELM</sequence>
<dbReference type="Pfam" id="PF03460">
    <property type="entry name" value="NIR_SIR_ferr"/>
    <property type="match status" value="2"/>
</dbReference>
<evidence type="ECO:0000256" key="3">
    <source>
        <dbReference type="ARBA" id="ARBA00022723"/>
    </source>
</evidence>
<dbReference type="Proteomes" id="UP000229529">
    <property type="component" value="Unassembled WGS sequence"/>
</dbReference>
<dbReference type="Pfam" id="PF01077">
    <property type="entry name" value="NIR_SIR"/>
    <property type="match status" value="2"/>
</dbReference>
<dbReference type="EMBL" id="NXGS01000060">
    <property type="protein sequence ID" value="PIM96411.1"/>
    <property type="molecule type" value="Genomic_DNA"/>
</dbReference>
<feature type="domain" description="Nitrite/sulphite reductase 4Fe-4S" evidence="7">
    <location>
        <begin position="110"/>
        <end position="250"/>
    </location>
</feature>
<feature type="domain" description="Nitrite/Sulfite reductase ferredoxin-like" evidence="8">
    <location>
        <begin position="314"/>
        <end position="362"/>
    </location>
</feature>
<dbReference type="InterPro" id="IPR005117">
    <property type="entry name" value="NiRdtase/SiRdtase_haem-b_fer"/>
</dbReference>
<accession>A0ABX4MI45</accession>
<organism evidence="9 10">
    <name type="scientific">Candidatus Hodgkinia cicadicola</name>
    <dbReference type="NCBI Taxonomy" id="573658"/>
    <lineage>
        <taxon>Bacteria</taxon>
        <taxon>Pseudomonadati</taxon>
        <taxon>Pseudomonadota</taxon>
        <taxon>Alphaproteobacteria</taxon>
        <taxon>Hyphomicrobiales</taxon>
        <taxon>Candidatus Hodgkinia</taxon>
    </lineage>
</organism>
<dbReference type="Gene3D" id="3.90.480.10">
    <property type="entry name" value="Sulfite Reductase Hemoprotein,Domain 2"/>
    <property type="match status" value="1"/>
</dbReference>
<keyword evidence="10" id="KW-1185">Reference proteome</keyword>
<dbReference type="PANTHER" id="PTHR32439:SF9">
    <property type="entry name" value="BLR3264 PROTEIN"/>
    <property type="match status" value="1"/>
</dbReference>
<evidence type="ECO:0000313" key="10">
    <source>
        <dbReference type="Proteomes" id="UP000229529"/>
    </source>
</evidence>
<keyword evidence="2" id="KW-0349">Heme</keyword>
<dbReference type="Gene3D" id="3.30.413.10">
    <property type="entry name" value="Sulfite Reductase Hemoprotein, domain 1"/>
    <property type="match status" value="2"/>
</dbReference>
<evidence type="ECO:0000259" key="8">
    <source>
        <dbReference type="Pfam" id="PF03460"/>
    </source>
</evidence>
<dbReference type="InterPro" id="IPR045854">
    <property type="entry name" value="NO2/SO3_Rdtase_4Fe4S_sf"/>
</dbReference>
<evidence type="ECO:0000256" key="6">
    <source>
        <dbReference type="ARBA" id="ARBA00023014"/>
    </source>
</evidence>
<keyword evidence="5" id="KW-0408">Iron</keyword>
<dbReference type="InterPro" id="IPR036136">
    <property type="entry name" value="Nit/Sulf_reduc_fer-like_dom_sf"/>
</dbReference>
<dbReference type="SUPFAM" id="SSF55124">
    <property type="entry name" value="Nitrite/Sulfite reductase N-terminal domain-like"/>
    <property type="match status" value="2"/>
</dbReference>
<protein>
    <submittedName>
        <fullName evidence="9">Sulfite reductase [NADPH] hemoprotein beta-component</fullName>
        <ecNumber evidence="9">1.8.1.2</ecNumber>
    </submittedName>
</protein>